<dbReference type="EC" id="2.3.2.15" evidence="1"/>
<evidence type="ECO:0000259" key="6">
    <source>
        <dbReference type="PROSITE" id="PS51443"/>
    </source>
</evidence>
<feature type="compositionally biased region" description="Polar residues" evidence="5">
    <location>
        <begin position="624"/>
        <end position="633"/>
    </location>
</feature>
<evidence type="ECO:0000256" key="5">
    <source>
        <dbReference type="SAM" id="MobiDB-lite"/>
    </source>
</evidence>
<sequence length="860" mass="93953">MPVSPVPQIFHAMQDHQTQTRLALREPPPPLLLLQRDQDTAPRNTKSQYKIFKSVSESQLFSSEMAMFKKSLFSSESSSGSSCADENEARESSDAPRPNGYNINNSQHPHTSIRFSKSPLHSTAISFGQMSPEILLSNSDDTGFSSFPGSSHHGYLQHSSTARFQQQQPTPSQRKPISIPTASATTSTPAVPPSKRPASGSTQRSTLLRQQVTQPTTSFYKRNLPTTCTSFQSREGRAIFAQALQGPYMECYYNLAMHYTTQSEPAYCGLSTLVMSLNALGVDPLRQWKGVWRWFDESTIETVRDLKEIQVDGITLCEFECIARMNGLAAESKRADTVTKDSFLRDLKRACASQSEVLAVSYHRGTLNQTGTGHFSPVGGFNEESNQVLVFDVARFKYTAYWVSLDLLWESMLPIDESTGKPRGYCLLSKGKRGLIHSAIGKISESYTQPWPIAVKRLVKDLIVSKPLLETFPSAAQEKSFHRASESLLSFESQTELYESLPLLGGRTTEKRNTLEQVVDTVLKKIPADFFAMSENALFAPPLDESLMEPFSKHEKTSPYFPDDMRLHLSQTHLYNLVRKALYKRQQLTRKSQHAASIAAANKSRGYPYFSVVPTLGSSNGLNNATSSLSPSSPGADATHSRSISENAPSFPRFTHANSTSLPSCATSAFSSAPAATTITSTAAATAANNSSTIPTGNTNSANNANPHCSKTHAICECDSYIHGDYFSRCKRHVHGYTDFVAFLTLCVAAIVSAGQVVAQKQNVTAVRQQLKRQASVPSSAVAAHIVAGGTSCENAGVAGVHPEDGFDVDCMCRLFFAVPGAESPDTCANVVAGCFGNRVVEREVSLLRDSFLAISLVVK</sequence>
<dbReference type="FunFam" id="3.90.70.30:FF:000001">
    <property type="entry name" value="Glutathione gamma-glutamylcysteinyltransferase 1"/>
    <property type="match status" value="1"/>
</dbReference>
<keyword evidence="4" id="KW-0479">Metal-binding</keyword>
<dbReference type="GO" id="GO:0046938">
    <property type="term" value="P:phytochelatin biosynthetic process"/>
    <property type="evidence" value="ECO:0007669"/>
    <property type="project" value="InterPro"/>
</dbReference>
<dbReference type="InterPro" id="IPR007719">
    <property type="entry name" value="PCS_N"/>
</dbReference>
<keyword evidence="3" id="KW-0808">Transferase</keyword>
<feature type="region of interest" description="Disordered" evidence="5">
    <location>
        <begin position="76"/>
        <end position="114"/>
    </location>
</feature>
<dbReference type="GO" id="GO:0010273">
    <property type="term" value="P:detoxification of copper ion"/>
    <property type="evidence" value="ECO:0007669"/>
    <property type="project" value="TreeGrafter"/>
</dbReference>
<feature type="region of interest" description="Disordered" evidence="5">
    <location>
        <begin position="624"/>
        <end position="652"/>
    </location>
</feature>
<dbReference type="InterPro" id="IPR040409">
    <property type="entry name" value="PCS-like"/>
</dbReference>
<dbReference type="Pfam" id="PF05023">
    <property type="entry name" value="Phytochelatin"/>
    <property type="match status" value="1"/>
</dbReference>
<feature type="compositionally biased region" description="Polar residues" evidence="5">
    <location>
        <begin position="199"/>
        <end position="212"/>
    </location>
</feature>
<feature type="region of interest" description="Disordered" evidence="5">
    <location>
        <begin position="26"/>
        <end position="45"/>
    </location>
</feature>
<feature type="compositionally biased region" description="Polar residues" evidence="5">
    <location>
        <begin position="157"/>
        <end position="175"/>
    </location>
</feature>
<evidence type="ECO:0000313" key="8">
    <source>
        <dbReference type="Proteomes" id="UP000320333"/>
    </source>
</evidence>
<dbReference type="GO" id="GO:0016756">
    <property type="term" value="F:glutathione gamma-glutamylcysteinyltransferase activity"/>
    <property type="evidence" value="ECO:0007669"/>
    <property type="project" value="UniProtKB-EC"/>
</dbReference>
<evidence type="ECO:0000256" key="3">
    <source>
        <dbReference type="ARBA" id="ARBA00022679"/>
    </source>
</evidence>
<dbReference type="GO" id="GO:0046872">
    <property type="term" value="F:metal ion binding"/>
    <property type="evidence" value="ECO:0007669"/>
    <property type="project" value="UniProtKB-KW"/>
</dbReference>
<comment type="caution">
    <text evidence="7">The sequence shown here is derived from an EMBL/GenBank/DDBJ whole genome shotgun (WGS) entry which is preliminary data.</text>
</comment>
<dbReference type="InterPro" id="IPR038765">
    <property type="entry name" value="Papain-like_cys_pep_sf"/>
</dbReference>
<dbReference type="GO" id="GO:0098849">
    <property type="term" value="P:cellular detoxification of cadmium ion"/>
    <property type="evidence" value="ECO:0007669"/>
    <property type="project" value="TreeGrafter"/>
</dbReference>
<dbReference type="EMBL" id="QEAP01000120">
    <property type="protein sequence ID" value="TPX74541.1"/>
    <property type="molecule type" value="Genomic_DNA"/>
</dbReference>
<evidence type="ECO:0000256" key="2">
    <source>
        <dbReference type="ARBA" id="ARBA00022539"/>
    </source>
</evidence>
<dbReference type="InterPro" id="IPR038156">
    <property type="entry name" value="PCS_N_sf"/>
</dbReference>
<protein>
    <recommendedName>
        <fullName evidence="1">glutathione gamma-glutamylcysteinyltransferase</fullName>
        <ecNumber evidence="1">2.3.2.15</ecNumber>
    </recommendedName>
</protein>
<dbReference type="Gene3D" id="3.90.70.30">
    <property type="entry name" value="Phytochelatin synthase, N-terminal domain"/>
    <property type="match status" value="1"/>
</dbReference>
<feature type="compositionally biased region" description="Polar residues" evidence="5">
    <location>
        <begin position="101"/>
        <end position="114"/>
    </location>
</feature>
<name>A0A507FDX1_9FUNG</name>
<gene>
    <name evidence="7" type="ORF">CcCBS67573_g04188</name>
</gene>
<evidence type="ECO:0000256" key="4">
    <source>
        <dbReference type="ARBA" id="ARBA00022723"/>
    </source>
</evidence>
<dbReference type="AlphaFoldDB" id="A0A507FDX1"/>
<dbReference type="PANTHER" id="PTHR33447:SF2">
    <property type="entry name" value="GLUTATHIONE GAMMA-GLUTAMYLCYSTEINYLTRANSFERASE"/>
    <property type="match status" value="1"/>
</dbReference>
<organism evidence="7 8">
    <name type="scientific">Chytriomyces confervae</name>
    <dbReference type="NCBI Taxonomy" id="246404"/>
    <lineage>
        <taxon>Eukaryota</taxon>
        <taxon>Fungi</taxon>
        <taxon>Fungi incertae sedis</taxon>
        <taxon>Chytridiomycota</taxon>
        <taxon>Chytridiomycota incertae sedis</taxon>
        <taxon>Chytridiomycetes</taxon>
        <taxon>Chytridiales</taxon>
        <taxon>Chytriomycetaceae</taxon>
        <taxon>Chytriomyces</taxon>
    </lineage>
</organism>
<dbReference type="PROSITE" id="PS51443">
    <property type="entry name" value="PCS"/>
    <property type="match status" value="1"/>
</dbReference>
<keyword evidence="2" id="KW-0104">Cadmium</keyword>
<feature type="region of interest" description="Disordered" evidence="5">
    <location>
        <begin position="146"/>
        <end position="212"/>
    </location>
</feature>
<dbReference type="Proteomes" id="UP000320333">
    <property type="component" value="Unassembled WGS sequence"/>
</dbReference>
<evidence type="ECO:0000256" key="1">
    <source>
        <dbReference type="ARBA" id="ARBA00012468"/>
    </source>
</evidence>
<dbReference type="PANTHER" id="PTHR33447">
    <property type="entry name" value="GLUTATHIONE GAMMA-GLUTAMYLCYSTEINYLTRANSFERASE"/>
    <property type="match status" value="1"/>
</dbReference>
<dbReference type="OrthoDB" id="448954at2759"/>
<feature type="domain" description="Peptidase C83" evidence="6">
    <location>
        <begin position="214"/>
        <end position="433"/>
    </location>
</feature>
<proteinExistence type="predicted"/>
<evidence type="ECO:0000313" key="7">
    <source>
        <dbReference type="EMBL" id="TPX74541.1"/>
    </source>
</evidence>
<reference evidence="7 8" key="1">
    <citation type="journal article" date="2019" name="Sci. Rep.">
        <title>Comparative genomics of chytrid fungi reveal insights into the obligate biotrophic and pathogenic lifestyle of Synchytrium endobioticum.</title>
        <authorList>
            <person name="van de Vossenberg B.T.L.H."/>
            <person name="Warris S."/>
            <person name="Nguyen H.D.T."/>
            <person name="van Gent-Pelzer M.P.E."/>
            <person name="Joly D.L."/>
            <person name="van de Geest H.C."/>
            <person name="Bonants P.J.M."/>
            <person name="Smith D.S."/>
            <person name="Levesque C.A."/>
            <person name="van der Lee T.A.J."/>
        </authorList>
    </citation>
    <scope>NUCLEOTIDE SEQUENCE [LARGE SCALE GENOMIC DNA]</scope>
    <source>
        <strain evidence="7 8">CBS 675.73</strain>
    </source>
</reference>
<feature type="compositionally biased region" description="Low complexity" evidence="5">
    <location>
        <begin position="176"/>
        <end position="189"/>
    </location>
</feature>
<keyword evidence="8" id="KW-1185">Reference proteome</keyword>
<dbReference type="SUPFAM" id="SSF54001">
    <property type="entry name" value="Cysteine proteinases"/>
    <property type="match status" value="1"/>
</dbReference>
<accession>A0A507FDX1</accession>